<dbReference type="InterPro" id="IPR001597">
    <property type="entry name" value="ArAA_b-elim_lyase/Thr_aldolase"/>
</dbReference>
<comment type="catalytic activity">
    <reaction evidence="5">
        <text>L-threonine = acetaldehyde + glycine</text>
        <dbReference type="Rhea" id="RHEA:19625"/>
        <dbReference type="ChEBI" id="CHEBI:15343"/>
        <dbReference type="ChEBI" id="CHEBI:57305"/>
        <dbReference type="ChEBI" id="CHEBI:57926"/>
        <dbReference type="EC" id="4.1.2.48"/>
    </reaction>
</comment>
<dbReference type="GO" id="GO:0006567">
    <property type="term" value="P:L-threonine catabolic process"/>
    <property type="evidence" value="ECO:0007669"/>
    <property type="project" value="UniProtKB-UniRule"/>
</dbReference>
<dbReference type="GO" id="GO:0004793">
    <property type="term" value="F:threonine aldolase activity"/>
    <property type="evidence" value="ECO:0007669"/>
    <property type="project" value="UniProtKB-UniRule"/>
</dbReference>
<evidence type="ECO:0000256" key="1">
    <source>
        <dbReference type="ARBA" id="ARBA00001933"/>
    </source>
</evidence>
<keyword evidence="4 5" id="KW-0663">Pyridoxal phosphate</keyword>
<evidence type="ECO:0000256" key="2">
    <source>
        <dbReference type="ARBA" id="ARBA00006966"/>
    </source>
</evidence>
<dbReference type="SUPFAM" id="SSF53383">
    <property type="entry name" value="PLP-dependent transferases"/>
    <property type="match status" value="1"/>
</dbReference>
<dbReference type="RefSeq" id="WP_213163426.1">
    <property type="nucleotide sequence ID" value="NZ_CP058214.1"/>
</dbReference>
<dbReference type="Proteomes" id="UP000593594">
    <property type="component" value="Chromosome"/>
</dbReference>
<dbReference type="InterPro" id="IPR015424">
    <property type="entry name" value="PyrdxlP-dep_Trfase"/>
</dbReference>
<dbReference type="AlphaFoldDB" id="A0A7S8HB70"/>
<dbReference type="Gene3D" id="3.40.640.10">
    <property type="entry name" value="Type I PLP-dependent aspartate aminotransferase-like (Major domain)"/>
    <property type="match status" value="1"/>
</dbReference>
<proteinExistence type="inferred from homology"/>
<reference evidence="7 8" key="1">
    <citation type="submission" date="2020-06" db="EMBL/GenBank/DDBJ databases">
        <title>Genome sequence of 2 isolates from Red Sea Mangroves.</title>
        <authorList>
            <person name="Sefrji F."/>
            <person name="Michoud G."/>
            <person name="Merlino G."/>
            <person name="Daffonchio D."/>
        </authorList>
    </citation>
    <scope>NUCLEOTIDE SEQUENCE [LARGE SCALE GENOMIC DNA]</scope>
    <source>
        <strain evidence="7 8">R1DC25</strain>
    </source>
</reference>
<dbReference type="KEGG" id="kmn:HW532_05450"/>
<evidence type="ECO:0000259" key="6">
    <source>
        <dbReference type="Pfam" id="PF01212"/>
    </source>
</evidence>
<keyword evidence="8" id="KW-1185">Reference proteome</keyword>
<dbReference type="CDD" id="cd06502">
    <property type="entry name" value="TA_like"/>
    <property type="match status" value="1"/>
</dbReference>
<comment type="catalytic activity">
    <reaction evidence="5">
        <text>L-allo-threonine = acetaldehyde + glycine</text>
        <dbReference type="Rhea" id="RHEA:26209"/>
        <dbReference type="ChEBI" id="CHEBI:15343"/>
        <dbReference type="ChEBI" id="CHEBI:57305"/>
        <dbReference type="ChEBI" id="CHEBI:58585"/>
        <dbReference type="EC" id="4.1.2.48"/>
    </reaction>
</comment>
<protein>
    <recommendedName>
        <fullName evidence="5">L-threonine aldolase</fullName>
        <ecNumber evidence="5">4.1.2.48</ecNumber>
    </recommendedName>
</protein>
<organism evidence="7 8">
    <name type="scientific">Kaustia mangrovi</name>
    <dbReference type="NCBI Taxonomy" id="2593653"/>
    <lineage>
        <taxon>Bacteria</taxon>
        <taxon>Pseudomonadati</taxon>
        <taxon>Pseudomonadota</taxon>
        <taxon>Alphaproteobacteria</taxon>
        <taxon>Hyphomicrobiales</taxon>
        <taxon>Parvibaculaceae</taxon>
        <taxon>Kaustia</taxon>
    </lineage>
</organism>
<evidence type="ECO:0000256" key="3">
    <source>
        <dbReference type="ARBA" id="ARBA00011881"/>
    </source>
</evidence>
<dbReference type="Gene3D" id="3.90.1150.10">
    <property type="entry name" value="Aspartate Aminotransferase, domain 1"/>
    <property type="match status" value="1"/>
</dbReference>
<name>A0A7S8HB70_9HYPH</name>
<comment type="cofactor">
    <cofactor evidence="1 5">
        <name>pyridoxal 5'-phosphate</name>
        <dbReference type="ChEBI" id="CHEBI:597326"/>
    </cofactor>
</comment>
<evidence type="ECO:0000256" key="4">
    <source>
        <dbReference type="ARBA" id="ARBA00022898"/>
    </source>
</evidence>
<feature type="domain" description="Aromatic amino acid beta-eliminating lyase/threonine aldolase" evidence="6">
    <location>
        <begin position="3"/>
        <end position="286"/>
    </location>
</feature>
<dbReference type="EMBL" id="CP058214">
    <property type="protein sequence ID" value="QPC42194.1"/>
    <property type="molecule type" value="Genomic_DNA"/>
</dbReference>
<dbReference type="PANTHER" id="PTHR48097:SF5">
    <property type="entry name" value="LOW SPECIFICITY L-THREONINE ALDOLASE"/>
    <property type="match status" value="1"/>
</dbReference>
<keyword evidence="5" id="KW-0456">Lyase</keyword>
<dbReference type="PIRSF" id="PIRSF038940">
    <property type="entry name" value="Low_specificity_LTA"/>
    <property type="match status" value="1"/>
</dbReference>
<comment type="function">
    <text evidence="5">Catalyzes the cleavage of L-allo-threonine and L-threonine to glycine and acetaldehyde.</text>
</comment>
<accession>A0A7S8HB70</accession>
<dbReference type="PANTHER" id="PTHR48097">
    <property type="entry name" value="L-THREONINE ALDOLASE-RELATED"/>
    <property type="match status" value="1"/>
</dbReference>
<dbReference type="InterPro" id="IPR026273">
    <property type="entry name" value="Low_specificity_L-TA_bact"/>
</dbReference>
<dbReference type="InterPro" id="IPR015421">
    <property type="entry name" value="PyrdxlP-dep_Trfase_major"/>
</dbReference>
<evidence type="ECO:0000313" key="8">
    <source>
        <dbReference type="Proteomes" id="UP000593594"/>
    </source>
</evidence>
<dbReference type="EC" id="4.1.2.48" evidence="5"/>
<sequence length="351" mass="36728">MNFASDNVWGACPQVMDALQRCNADAERSYGGDRWTEHAETLISEVFEREVEAYLVTTGSAANALSLSAITPPYGAVLCHPASHIMVDECGAPELLTGGAKLVPVEGEGGKILPGGVAETVAALDHPPHSVKASSVSLTQSTEIGTLYQPGEIAALSELAHGHGLKVHMDGARLANAVAALGLAPAEITWKVGVDVLSFGFTKNGALAAEAVVFFDPALAEDFIYRRKRAGHLWSKGRFLAAQAVGLLENDVWLANARHANAMAARLADGLKAVPGVRLSSPVEANELFPIIPDALHRRLQAAGAVYHKWPGEDAGPGEVMIRLVTSFATAQADVDAFVSLAREGASSGAA</sequence>
<gene>
    <name evidence="7" type="ORF">HW532_05450</name>
</gene>
<evidence type="ECO:0000313" key="7">
    <source>
        <dbReference type="EMBL" id="QPC42194.1"/>
    </source>
</evidence>
<dbReference type="InterPro" id="IPR015422">
    <property type="entry name" value="PyrdxlP-dep_Trfase_small"/>
</dbReference>
<evidence type="ECO:0000256" key="5">
    <source>
        <dbReference type="PIRNR" id="PIRNR038940"/>
    </source>
</evidence>
<dbReference type="Pfam" id="PF01212">
    <property type="entry name" value="Beta_elim_lyase"/>
    <property type="match status" value="1"/>
</dbReference>
<comment type="similarity">
    <text evidence="2 5">Belongs to the threonine aldolase family.</text>
</comment>
<comment type="subunit">
    <text evidence="3">Homotetramer.</text>
</comment>